<name>A0A915M067_MELJA</name>
<keyword evidence="6" id="KW-1185">Reference proteome</keyword>
<feature type="domain" description="RING-type" evidence="5">
    <location>
        <begin position="111"/>
        <end position="157"/>
    </location>
</feature>
<dbReference type="AlphaFoldDB" id="A0A915M067"/>
<accession>A0A915M067</accession>
<evidence type="ECO:0000256" key="4">
    <source>
        <dbReference type="PROSITE-ProRule" id="PRU00175"/>
    </source>
</evidence>
<evidence type="ECO:0000256" key="3">
    <source>
        <dbReference type="ARBA" id="ARBA00022833"/>
    </source>
</evidence>
<keyword evidence="2 4" id="KW-0863">Zinc-finger</keyword>
<dbReference type="Proteomes" id="UP000887561">
    <property type="component" value="Unplaced"/>
</dbReference>
<evidence type="ECO:0000313" key="6">
    <source>
        <dbReference type="Proteomes" id="UP000887561"/>
    </source>
</evidence>
<dbReference type="GO" id="GO:0061630">
    <property type="term" value="F:ubiquitin protein ligase activity"/>
    <property type="evidence" value="ECO:0007669"/>
    <property type="project" value="TreeGrafter"/>
</dbReference>
<dbReference type="GO" id="GO:0016567">
    <property type="term" value="P:protein ubiquitination"/>
    <property type="evidence" value="ECO:0007669"/>
    <property type="project" value="TreeGrafter"/>
</dbReference>
<sequence>MQVYSKILLQTCFVDIVGICMFVVSQPQYRDLIGRAIIAKGAKTEEIEYKLNKMKEKEELDLLRDYYEYCHQKIKDIENEVQEKANKQLQHLLMSEFVIPYSSLPENDKICSICHGEYINNEKIINKLKCGHIFHQECVINWALSDNENRYKCPLCREEIEFNEAHKEFKEKMKKAGFTFDDDVEN</sequence>
<evidence type="ECO:0000313" key="7">
    <source>
        <dbReference type="WBParaSite" id="scaffold2526_cov250.g4998"/>
    </source>
</evidence>
<dbReference type="GO" id="GO:0008270">
    <property type="term" value="F:zinc ion binding"/>
    <property type="evidence" value="ECO:0007669"/>
    <property type="project" value="UniProtKB-KW"/>
</dbReference>
<evidence type="ECO:0000256" key="2">
    <source>
        <dbReference type="ARBA" id="ARBA00022771"/>
    </source>
</evidence>
<dbReference type="SUPFAM" id="SSF57850">
    <property type="entry name" value="RING/U-box"/>
    <property type="match status" value="1"/>
</dbReference>
<dbReference type="PANTHER" id="PTHR45969:SF69">
    <property type="entry name" value="FINGER DOMAIN PROTEIN, PUTATIVE (AFU_ORTHOLOGUE AFUA_3G12190)-RELATED"/>
    <property type="match status" value="1"/>
</dbReference>
<dbReference type="SMART" id="SM00184">
    <property type="entry name" value="RING"/>
    <property type="match status" value="1"/>
</dbReference>
<evidence type="ECO:0000256" key="1">
    <source>
        <dbReference type="ARBA" id="ARBA00022723"/>
    </source>
</evidence>
<proteinExistence type="predicted"/>
<protein>
    <submittedName>
        <fullName evidence="7">RING-type domain-containing protein</fullName>
    </submittedName>
</protein>
<keyword evidence="3" id="KW-0862">Zinc</keyword>
<reference evidence="7" key="1">
    <citation type="submission" date="2022-11" db="UniProtKB">
        <authorList>
            <consortium name="WormBaseParasite"/>
        </authorList>
    </citation>
    <scope>IDENTIFICATION</scope>
</reference>
<dbReference type="PROSITE" id="PS50089">
    <property type="entry name" value="ZF_RING_2"/>
    <property type="match status" value="1"/>
</dbReference>
<keyword evidence="1" id="KW-0479">Metal-binding</keyword>
<dbReference type="WBParaSite" id="scaffold2526_cov250.g4998">
    <property type="protein sequence ID" value="scaffold2526_cov250.g4998"/>
    <property type="gene ID" value="scaffold2526_cov250.g4998"/>
</dbReference>
<dbReference type="Gene3D" id="3.30.40.10">
    <property type="entry name" value="Zinc/RING finger domain, C3HC4 (zinc finger)"/>
    <property type="match status" value="1"/>
</dbReference>
<evidence type="ECO:0000259" key="5">
    <source>
        <dbReference type="PROSITE" id="PS50089"/>
    </source>
</evidence>
<organism evidence="6 7">
    <name type="scientific">Meloidogyne javanica</name>
    <name type="common">Root-knot nematode worm</name>
    <dbReference type="NCBI Taxonomy" id="6303"/>
    <lineage>
        <taxon>Eukaryota</taxon>
        <taxon>Metazoa</taxon>
        <taxon>Ecdysozoa</taxon>
        <taxon>Nematoda</taxon>
        <taxon>Chromadorea</taxon>
        <taxon>Rhabditida</taxon>
        <taxon>Tylenchina</taxon>
        <taxon>Tylenchomorpha</taxon>
        <taxon>Tylenchoidea</taxon>
        <taxon>Meloidogynidae</taxon>
        <taxon>Meloidogyninae</taxon>
        <taxon>Meloidogyne</taxon>
        <taxon>Meloidogyne incognita group</taxon>
    </lineage>
</organism>
<dbReference type="Pfam" id="PF13639">
    <property type="entry name" value="zf-RING_2"/>
    <property type="match status" value="1"/>
</dbReference>
<dbReference type="InterPro" id="IPR013083">
    <property type="entry name" value="Znf_RING/FYVE/PHD"/>
</dbReference>
<dbReference type="PANTHER" id="PTHR45969">
    <property type="entry name" value="RING ZINC FINGER PROTEIN-RELATED"/>
    <property type="match status" value="1"/>
</dbReference>
<dbReference type="InterPro" id="IPR001841">
    <property type="entry name" value="Znf_RING"/>
</dbReference>